<dbReference type="GO" id="GO:0015297">
    <property type="term" value="F:antiporter activity"/>
    <property type="evidence" value="ECO:0007669"/>
    <property type="project" value="UniProtKB-KW"/>
</dbReference>
<keyword evidence="10" id="KW-0406">Ion transport</keyword>
<dbReference type="NCBIfam" id="TIGR00932">
    <property type="entry name" value="2a37"/>
    <property type="match status" value="1"/>
</dbReference>
<feature type="transmembrane region" description="Helical" evidence="13">
    <location>
        <begin position="96"/>
        <end position="119"/>
    </location>
</feature>
<feature type="compositionally biased region" description="Low complexity" evidence="12">
    <location>
        <begin position="592"/>
        <end position="621"/>
    </location>
</feature>
<dbReference type="InterPro" id="IPR038770">
    <property type="entry name" value="Na+/solute_symporter_sf"/>
</dbReference>
<keyword evidence="11 13" id="KW-0472">Membrane</keyword>
<sequence>MDATVAAVTLPAAVPFARPLLLIAAAMVAVPLFKRLGLGSVLGYLAAGIVIGPAVLRLFVDPAEIMQFAELGIVMFLFLIGLQLRPSRLWSMRRDIFGLGTAQIVATAVAVTWFAMTLFDLSWKGALVAGVGLSLSSTALVMQMIEERSETQTTFGSKAFAILLMQDLAIVPLLALLPLLSPQPASGGEHPARALLEVIAAVGGVVAIGRWVLNPMFRLLAASGAREIMTAAALMVVIGAASLVSLAGLSMATGAFLAGVMLAESNFRNQLQVDIEPFRGLLLGLFFMSVGMTVDLEVIAGYWDQILGGVAALIVVKVVVLYLVMRLARSGHADAVRVSLFLAQGGEFGFVLYSAAVSAKVMPAVLGSGLITVVTLSMAATPLVVGLRRLLLRRHPAPEIDADLVESDGQVVLIGFGRFGQVLSQFLVADGIDLTIIDTDPAMIRSAGRFGFKIHYGDGTRLDVLRAAGVGRAKLVAIATEAPATTNRIVDLVKAEFPLTRVFARSYDRAHALTLLDRNVDFQVRETFESALVFGRETLKALGLDDDRVGAILDGVRRRDAERMVLQHQAPTPGALPAPGPRTSPPPDETSAEPLAADVPAVDAEPAATAAPPAAAAAITRRPPPVRRARRVISATPANNR</sequence>
<evidence type="ECO:0000256" key="10">
    <source>
        <dbReference type="ARBA" id="ARBA00023065"/>
    </source>
</evidence>
<dbReference type="InterPro" id="IPR004771">
    <property type="entry name" value="K/H_exchanger"/>
</dbReference>
<keyword evidence="7 13" id="KW-0812">Transmembrane</keyword>
<dbReference type="GO" id="GO:1902600">
    <property type="term" value="P:proton transmembrane transport"/>
    <property type="evidence" value="ECO:0007669"/>
    <property type="project" value="InterPro"/>
</dbReference>
<dbReference type="EMBL" id="SJFN01000029">
    <property type="protein sequence ID" value="TBW34978.1"/>
    <property type="molecule type" value="Genomic_DNA"/>
</dbReference>
<dbReference type="PROSITE" id="PS51201">
    <property type="entry name" value="RCK_N"/>
    <property type="match status" value="1"/>
</dbReference>
<dbReference type="GO" id="GO:0012505">
    <property type="term" value="C:endomembrane system"/>
    <property type="evidence" value="ECO:0007669"/>
    <property type="project" value="UniProtKB-SubCell"/>
</dbReference>
<keyword evidence="16" id="KW-1185">Reference proteome</keyword>
<evidence type="ECO:0000313" key="16">
    <source>
        <dbReference type="Proteomes" id="UP000292781"/>
    </source>
</evidence>
<reference evidence="15 16" key="1">
    <citation type="submission" date="2019-02" db="EMBL/GenBank/DDBJ databases">
        <title>Siculibacillus lacustris gen. nov., sp. nov., a new rosette-forming bacterium isolated from a freshwater crater lake (Lake St. Ana, Romania).</title>
        <authorList>
            <person name="Felfoldi T."/>
            <person name="Marton Z."/>
            <person name="Szabo A."/>
            <person name="Mentes A."/>
            <person name="Boka K."/>
            <person name="Marialigeti K."/>
            <person name="Mathe I."/>
            <person name="Koncz M."/>
            <person name="Schumann P."/>
            <person name="Toth E."/>
        </authorList>
    </citation>
    <scope>NUCLEOTIDE SEQUENCE [LARGE SCALE GENOMIC DNA]</scope>
    <source>
        <strain evidence="15 16">SA-279</strain>
    </source>
</reference>
<evidence type="ECO:0000256" key="8">
    <source>
        <dbReference type="ARBA" id="ARBA00022958"/>
    </source>
</evidence>
<evidence type="ECO:0000256" key="2">
    <source>
        <dbReference type="ARBA" id="ARBA00005551"/>
    </source>
</evidence>
<dbReference type="Pfam" id="PF00999">
    <property type="entry name" value="Na_H_Exchanger"/>
    <property type="match status" value="1"/>
</dbReference>
<evidence type="ECO:0000256" key="5">
    <source>
        <dbReference type="ARBA" id="ARBA00022475"/>
    </source>
</evidence>
<feature type="transmembrane region" description="Helical" evidence="13">
    <location>
        <begin position="157"/>
        <end position="180"/>
    </location>
</feature>
<evidence type="ECO:0000256" key="3">
    <source>
        <dbReference type="ARBA" id="ARBA00022448"/>
    </source>
</evidence>
<evidence type="ECO:0000259" key="14">
    <source>
        <dbReference type="PROSITE" id="PS51201"/>
    </source>
</evidence>
<comment type="subcellular location">
    <subcellularLocation>
        <location evidence="1">Endomembrane system</location>
        <topology evidence="1">Multi-pass membrane protein</topology>
    </subcellularLocation>
</comment>
<evidence type="ECO:0000256" key="13">
    <source>
        <dbReference type="SAM" id="Phobius"/>
    </source>
</evidence>
<dbReference type="PANTHER" id="PTHR46157">
    <property type="entry name" value="K(+) EFFLUX ANTIPORTER 3, CHLOROPLASTIC"/>
    <property type="match status" value="1"/>
</dbReference>
<dbReference type="GO" id="GO:0005886">
    <property type="term" value="C:plasma membrane"/>
    <property type="evidence" value="ECO:0007669"/>
    <property type="project" value="InterPro"/>
</dbReference>
<feature type="transmembrane region" description="Helical" evidence="13">
    <location>
        <begin position="279"/>
        <end position="300"/>
    </location>
</feature>
<feature type="transmembrane region" description="Helical" evidence="13">
    <location>
        <begin position="12"/>
        <end position="33"/>
    </location>
</feature>
<feature type="transmembrane region" description="Helical" evidence="13">
    <location>
        <begin position="40"/>
        <end position="59"/>
    </location>
</feature>
<dbReference type="SUPFAM" id="SSF51735">
    <property type="entry name" value="NAD(P)-binding Rossmann-fold domains"/>
    <property type="match status" value="1"/>
</dbReference>
<keyword evidence="3" id="KW-0813">Transport</keyword>
<dbReference type="InterPro" id="IPR006153">
    <property type="entry name" value="Cation/H_exchanger_TM"/>
</dbReference>
<organism evidence="15 16">
    <name type="scientific">Siculibacillus lacustris</name>
    <dbReference type="NCBI Taxonomy" id="1549641"/>
    <lineage>
        <taxon>Bacteria</taxon>
        <taxon>Pseudomonadati</taxon>
        <taxon>Pseudomonadota</taxon>
        <taxon>Alphaproteobacteria</taxon>
        <taxon>Hyphomicrobiales</taxon>
        <taxon>Ancalomicrobiaceae</taxon>
        <taxon>Siculibacillus</taxon>
    </lineage>
</organism>
<evidence type="ECO:0000256" key="12">
    <source>
        <dbReference type="SAM" id="MobiDB-lite"/>
    </source>
</evidence>
<name>A0A4Q9VIC5_9HYPH</name>
<dbReference type="GO" id="GO:0015079">
    <property type="term" value="F:potassium ion transmembrane transporter activity"/>
    <property type="evidence" value="ECO:0007669"/>
    <property type="project" value="InterPro"/>
</dbReference>
<dbReference type="PANTHER" id="PTHR46157:SF8">
    <property type="entry name" value="GLUTATHIONE-REGULATED POTASSIUM-EFFLUX SYSTEM PROTEIN"/>
    <property type="match status" value="1"/>
</dbReference>
<dbReference type="Pfam" id="PF02254">
    <property type="entry name" value="TrkA_N"/>
    <property type="match status" value="1"/>
</dbReference>
<dbReference type="Gene3D" id="3.40.50.720">
    <property type="entry name" value="NAD(P)-binding Rossmann-like Domain"/>
    <property type="match status" value="1"/>
</dbReference>
<evidence type="ECO:0000256" key="1">
    <source>
        <dbReference type="ARBA" id="ARBA00004127"/>
    </source>
</evidence>
<dbReference type="AlphaFoldDB" id="A0A4Q9VIC5"/>
<feature type="transmembrane region" description="Helical" evidence="13">
    <location>
        <begin position="192"/>
        <end position="213"/>
    </location>
</feature>
<evidence type="ECO:0000256" key="11">
    <source>
        <dbReference type="ARBA" id="ARBA00023136"/>
    </source>
</evidence>
<dbReference type="InterPro" id="IPR006036">
    <property type="entry name" value="K_uptake_TrkA"/>
</dbReference>
<gene>
    <name evidence="15" type="ORF">EYW49_17080</name>
</gene>
<feature type="domain" description="RCK N-terminal" evidence="14">
    <location>
        <begin position="408"/>
        <end position="524"/>
    </location>
</feature>
<feature type="region of interest" description="Disordered" evidence="12">
    <location>
        <begin position="568"/>
        <end position="641"/>
    </location>
</feature>
<feature type="transmembrane region" description="Helical" evidence="13">
    <location>
        <begin position="125"/>
        <end position="145"/>
    </location>
</feature>
<dbReference type="OrthoDB" id="9781411at2"/>
<comment type="caution">
    <text evidence="15">The sequence shown here is derived from an EMBL/GenBank/DDBJ whole genome shotgun (WGS) entry which is preliminary data.</text>
</comment>
<accession>A0A4Q9VIC5</accession>
<evidence type="ECO:0000256" key="9">
    <source>
        <dbReference type="ARBA" id="ARBA00022989"/>
    </source>
</evidence>
<keyword evidence="8" id="KW-0630">Potassium</keyword>
<evidence type="ECO:0000256" key="6">
    <source>
        <dbReference type="ARBA" id="ARBA00022538"/>
    </source>
</evidence>
<dbReference type="PRINTS" id="PR00335">
    <property type="entry name" value="KUPTAKETRKA"/>
</dbReference>
<evidence type="ECO:0000256" key="7">
    <source>
        <dbReference type="ARBA" id="ARBA00022692"/>
    </source>
</evidence>
<dbReference type="RefSeq" id="WP_131310838.1">
    <property type="nucleotide sequence ID" value="NZ_SJFN01000029.1"/>
</dbReference>
<dbReference type="Gene3D" id="1.20.1530.20">
    <property type="match status" value="1"/>
</dbReference>
<comment type="similarity">
    <text evidence="2">Belongs to the monovalent cation:proton antiporter 2 (CPA2) transporter (TC 2.A.37) family.</text>
</comment>
<dbReference type="InterPro" id="IPR003148">
    <property type="entry name" value="RCK_N"/>
</dbReference>
<keyword evidence="6" id="KW-0633">Potassium transport</keyword>
<proteinExistence type="inferred from homology"/>
<feature type="compositionally biased region" description="Pro residues" evidence="12">
    <location>
        <begin position="574"/>
        <end position="588"/>
    </location>
</feature>
<dbReference type="InterPro" id="IPR036291">
    <property type="entry name" value="NAD(P)-bd_dom_sf"/>
</dbReference>
<dbReference type="Proteomes" id="UP000292781">
    <property type="component" value="Unassembled WGS sequence"/>
</dbReference>
<evidence type="ECO:0000313" key="15">
    <source>
        <dbReference type="EMBL" id="TBW34978.1"/>
    </source>
</evidence>
<protein>
    <submittedName>
        <fullName evidence="15">Potassium transporter TrkA</fullName>
    </submittedName>
</protein>
<keyword evidence="5" id="KW-1003">Cell membrane</keyword>
<evidence type="ECO:0000256" key="4">
    <source>
        <dbReference type="ARBA" id="ARBA00022449"/>
    </source>
</evidence>
<feature type="transmembrane region" description="Helical" evidence="13">
    <location>
        <begin position="65"/>
        <end position="84"/>
    </location>
</feature>
<keyword evidence="9 13" id="KW-1133">Transmembrane helix</keyword>
<feature type="transmembrane region" description="Helical" evidence="13">
    <location>
        <begin position="361"/>
        <end position="385"/>
    </location>
</feature>
<feature type="transmembrane region" description="Helical" evidence="13">
    <location>
        <begin position="306"/>
        <end position="324"/>
    </location>
</feature>
<dbReference type="FunFam" id="3.40.50.720:FF:000036">
    <property type="entry name" value="Glutathione-regulated potassium-efflux system protein KefB"/>
    <property type="match status" value="1"/>
</dbReference>
<feature type="transmembrane region" description="Helical" evidence="13">
    <location>
        <begin position="336"/>
        <end position="355"/>
    </location>
</feature>
<keyword evidence="4" id="KW-0050">Antiport</keyword>